<accession>A0A7N0UXU6</accession>
<evidence type="ECO:0000256" key="3">
    <source>
        <dbReference type="ARBA" id="ARBA00023002"/>
    </source>
</evidence>
<dbReference type="Gramene" id="Kaladp0093s0007.1.v1.1">
    <property type="protein sequence ID" value="Kaladp0093s0007.1.v1.1"/>
    <property type="gene ID" value="Kaladp0093s0007.v1.1"/>
</dbReference>
<dbReference type="GO" id="GO:0016491">
    <property type="term" value="F:oxidoreductase activity"/>
    <property type="evidence" value="ECO:0007669"/>
    <property type="project" value="UniProtKB-KW"/>
</dbReference>
<dbReference type="EnsemblPlants" id="Kaladp0093s0007.1.v1.1">
    <property type="protein sequence ID" value="Kaladp0093s0007.1.v1.1"/>
    <property type="gene ID" value="Kaladp0093s0007.v1.1"/>
</dbReference>
<dbReference type="Proteomes" id="UP000594263">
    <property type="component" value="Unplaced"/>
</dbReference>
<name>A0A7N0UXU6_KALFE</name>
<evidence type="ECO:0000256" key="2">
    <source>
        <dbReference type="ARBA" id="ARBA00022857"/>
    </source>
</evidence>
<organism evidence="4 5">
    <name type="scientific">Kalanchoe fedtschenkoi</name>
    <name type="common">Lavender scallops</name>
    <name type="synonym">South American air plant</name>
    <dbReference type="NCBI Taxonomy" id="63787"/>
    <lineage>
        <taxon>Eukaryota</taxon>
        <taxon>Viridiplantae</taxon>
        <taxon>Streptophyta</taxon>
        <taxon>Embryophyta</taxon>
        <taxon>Tracheophyta</taxon>
        <taxon>Spermatophyta</taxon>
        <taxon>Magnoliopsida</taxon>
        <taxon>eudicotyledons</taxon>
        <taxon>Gunneridae</taxon>
        <taxon>Pentapetalae</taxon>
        <taxon>Saxifragales</taxon>
        <taxon>Crassulaceae</taxon>
        <taxon>Kalanchoe</taxon>
    </lineage>
</organism>
<reference evidence="4" key="1">
    <citation type="submission" date="2021-01" db="UniProtKB">
        <authorList>
            <consortium name="EnsemblPlants"/>
        </authorList>
    </citation>
    <scope>IDENTIFICATION</scope>
</reference>
<comment type="similarity">
    <text evidence="1">Belongs to the short-chain dehydrogenases/reductases (SDR) family.</text>
</comment>
<evidence type="ECO:0000313" key="4">
    <source>
        <dbReference type="EnsemblPlants" id="Kaladp0093s0007.1.v1.1"/>
    </source>
</evidence>
<dbReference type="Gene3D" id="3.40.50.720">
    <property type="entry name" value="NAD(P)-binding Rossmann-like Domain"/>
    <property type="match status" value="1"/>
</dbReference>
<proteinExistence type="inferred from homology"/>
<keyword evidence="3" id="KW-0560">Oxidoreductase</keyword>
<sequence>MKLPRNACRPAIMESRGVVASLLPLLRLSDHPIIVNVSSSIGKLKNKRSERIRGIFDDIENLTEEKLDNVLDEFLKAALNTYVRILAERCPNVLSQQCVTWLCQNRHKLQHWSYRCGGWGGQRCEIGLA</sequence>
<dbReference type="AlphaFoldDB" id="A0A7N0UXU6"/>
<keyword evidence="2" id="KW-0521">NADP</keyword>
<evidence type="ECO:0000256" key="1">
    <source>
        <dbReference type="ARBA" id="ARBA00006484"/>
    </source>
</evidence>
<dbReference type="PANTHER" id="PTHR43490:SF98">
    <property type="entry name" value="OS02G0640600 PROTEIN"/>
    <property type="match status" value="1"/>
</dbReference>
<protein>
    <submittedName>
        <fullName evidence="4">Uncharacterized protein</fullName>
    </submittedName>
</protein>
<keyword evidence="5" id="KW-1185">Reference proteome</keyword>
<dbReference type="GO" id="GO:0016020">
    <property type="term" value="C:membrane"/>
    <property type="evidence" value="ECO:0007669"/>
    <property type="project" value="TreeGrafter"/>
</dbReference>
<dbReference type="PANTHER" id="PTHR43490">
    <property type="entry name" value="(+)-NEOMENTHOL DEHYDROGENASE"/>
    <property type="match status" value="1"/>
</dbReference>
<evidence type="ECO:0000313" key="5">
    <source>
        <dbReference type="Proteomes" id="UP000594263"/>
    </source>
</evidence>